<evidence type="ECO:0000313" key="4">
    <source>
        <dbReference type="Proteomes" id="UP000595437"/>
    </source>
</evidence>
<dbReference type="Proteomes" id="UP000595437">
    <property type="component" value="Chromosome 5"/>
</dbReference>
<dbReference type="EMBL" id="CP045894">
    <property type="protein sequence ID" value="QQP55399.1"/>
    <property type="molecule type" value="Genomic_DNA"/>
</dbReference>
<evidence type="ECO:0000259" key="2">
    <source>
        <dbReference type="PROSITE" id="PS50800"/>
    </source>
</evidence>
<sequence length="265" mass="29183">MEIEKLKVAELRTELTHRGLDTKGTKPILVARLKEAIQKEESSSSKVSEPVSREEASESNGTGSSEAEAEAPAPDAMEEDEEEEMPEGGSSSSAAEPEESKEEEETPAEEAKGESATTPSKGSNRQQRRGVKRKLNEDEPFVVTEDEPEYDEELCLLDWANSDLHLLIDKECLTKAEPLYRDGWGYVWAGAKGTKGLATYGKMAFQVKLLDNCDSKNEADSLTMELESVVLEYQLGSYGVQETRKLALLEMKVPLGWTDSSINSA</sequence>
<dbReference type="GO" id="GO:0003723">
    <property type="term" value="F:RNA binding"/>
    <property type="evidence" value="ECO:0007669"/>
    <property type="project" value="TreeGrafter"/>
</dbReference>
<organism evidence="3 4">
    <name type="scientific">Caligus rogercresseyi</name>
    <name type="common">Sea louse</name>
    <dbReference type="NCBI Taxonomy" id="217165"/>
    <lineage>
        <taxon>Eukaryota</taxon>
        <taxon>Metazoa</taxon>
        <taxon>Ecdysozoa</taxon>
        <taxon>Arthropoda</taxon>
        <taxon>Crustacea</taxon>
        <taxon>Multicrustacea</taxon>
        <taxon>Hexanauplia</taxon>
        <taxon>Copepoda</taxon>
        <taxon>Siphonostomatoida</taxon>
        <taxon>Caligidae</taxon>
        <taxon>Caligus</taxon>
    </lineage>
</organism>
<dbReference type="InterPro" id="IPR036361">
    <property type="entry name" value="SAP_dom_sf"/>
</dbReference>
<gene>
    <name evidence="3" type="ORF">FKW44_008560</name>
</gene>
<feature type="domain" description="SAP" evidence="2">
    <location>
        <begin position="3"/>
        <end position="37"/>
    </location>
</feature>
<feature type="region of interest" description="Disordered" evidence="1">
    <location>
        <begin position="36"/>
        <end position="140"/>
    </location>
</feature>
<evidence type="ECO:0000313" key="3">
    <source>
        <dbReference type="EMBL" id="QQP55399.1"/>
    </source>
</evidence>
<feature type="compositionally biased region" description="Acidic residues" evidence="1">
    <location>
        <begin position="76"/>
        <end position="86"/>
    </location>
</feature>
<dbReference type="OrthoDB" id="445357at2759"/>
<feature type="compositionally biased region" description="Polar residues" evidence="1">
    <location>
        <begin position="116"/>
        <end position="125"/>
    </location>
</feature>
<reference evidence="4" key="1">
    <citation type="submission" date="2021-01" db="EMBL/GenBank/DDBJ databases">
        <title>Caligus Genome Assembly.</title>
        <authorList>
            <person name="Gallardo-Escarate C."/>
        </authorList>
    </citation>
    <scope>NUCLEOTIDE SEQUENCE [LARGE SCALE GENOMIC DNA]</scope>
</reference>
<proteinExistence type="predicted"/>
<feature type="compositionally biased region" description="Low complexity" evidence="1">
    <location>
        <begin position="58"/>
        <end position="75"/>
    </location>
</feature>
<protein>
    <recommendedName>
        <fullName evidence="2">SAP domain-containing protein</fullName>
    </recommendedName>
</protein>
<dbReference type="Gene3D" id="1.10.720.30">
    <property type="entry name" value="SAP domain"/>
    <property type="match status" value="1"/>
</dbReference>
<dbReference type="InterPro" id="IPR003034">
    <property type="entry name" value="SAP_dom"/>
</dbReference>
<dbReference type="PANTHER" id="PTHR12381">
    <property type="entry name" value="HETEROGENEOUS NUCLEAR RIBONUCLEOPROTEIN U FAMILY MEMBER"/>
    <property type="match status" value="1"/>
</dbReference>
<dbReference type="PROSITE" id="PS50800">
    <property type="entry name" value="SAP"/>
    <property type="match status" value="1"/>
</dbReference>
<name>A0A7T8QUC9_CALRO</name>
<dbReference type="SMART" id="SM00513">
    <property type="entry name" value="SAP"/>
    <property type="match status" value="1"/>
</dbReference>
<dbReference type="Pfam" id="PF02037">
    <property type="entry name" value="SAP"/>
    <property type="match status" value="1"/>
</dbReference>
<dbReference type="GO" id="GO:0000380">
    <property type="term" value="P:alternative mRNA splicing, via spliceosome"/>
    <property type="evidence" value="ECO:0007669"/>
    <property type="project" value="TreeGrafter"/>
</dbReference>
<keyword evidence="4" id="KW-1185">Reference proteome</keyword>
<accession>A0A7T8QUC9</accession>
<dbReference type="PANTHER" id="PTHR12381:SF56">
    <property type="entry name" value="B30.2_SPRY DOMAIN-CONTAINING PROTEIN-RELATED"/>
    <property type="match status" value="1"/>
</dbReference>
<dbReference type="AlphaFoldDB" id="A0A7T8QUC9"/>
<feature type="compositionally biased region" description="Acidic residues" evidence="1">
    <location>
        <begin position="96"/>
        <end position="108"/>
    </location>
</feature>
<dbReference type="SUPFAM" id="SSF68906">
    <property type="entry name" value="SAP domain"/>
    <property type="match status" value="1"/>
</dbReference>
<dbReference type="GO" id="GO:0005634">
    <property type="term" value="C:nucleus"/>
    <property type="evidence" value="ECO:0007669"/>
    <property type="project" value="TreeGrafter"/>
</dbReference>
<evidence type="ECO:0000256" key="1">
    <source>
        <dbReference type="SAM" id="MobiDB-lite"/>
    </source>
</evidence>